<evidence type="ECO:0000313" key="2">
    <source>
        <dbReference type="EMBL" id="EGR28015.1"/>
    </source>
</evidence>
<sequence>MPKFSKRNKEQVSIDKLMKMNFYPVLLKINFLQFISSIMISKDVKLLTIIQFKLPKYILSVNSSIQMQKNLPSSYKSWLQECSRQSYVLSMGQRRTELLDLKNLEPKMTSKLLFWQEDWLKVVLWYLKIKTKKVFL</sequence>
<evidence type="ECO:0000256" key="1">
    <source>
        <dbReference type="SAM" id="Phobius"/>
    </source>
</evidence>
<protein>
    <submittedName>
        <fullName evidence="2">Uncharacterized protein</fullName>
    </submittedName>
</protein>
<gene>
    <name evidence="2" type="ORF">IMG5_184850</name>
</gene>
<keyword evidence="1" id="KW-0812">Transmembrane</keyword>
<dbReference type="RefSeq" id="XP_004027360.1">
    <property type="nucleotide sequence ID" value="XM_004027311.1"/>
</dbReference>
<keyword evidence="1" id="KW-1133">Transmembrane helix</keyword>
<accession>G0R3E1</accession>
<keyword evidence="3" id="KW-1185">Reference proteome</keyword>
<name>G0R3E1_ICHMU</name>
<evidence type="ECO:0000313" key="3">
    <source>
        <dbReference type="Proteomes" id="UP000008983"/>
    </source>
</evidence>
<dbReference type="EMBL" id="GL984300">
    <property type="protein sequence ID" value="EGR28015.1"/>
    <property type="molecule type" value="Genomic_DNA"/>
</dbReference>
<dbReference type="Proteomes" id="UP000008983">
    <property type="component" value="Unassembled WGS sequence"/>
</dbReference>
<keyword evidence="1" id="KW-0472">Membrane</keyword>
<reference evidence="2 3" key="1">
    <citation type="submission" date="2011-07" db="EMBL/GenBank/DDBJ databases">
        <authorList>
            <person name="Coyne R."/>
            <person name="Brami D."/>
            <person name="Johnson J."/>
            <person name="Hostetler J."/>
            <person name="Hannick L."/>
            <person name="Clark T."/>
            <person name="Cassidy-Hanley D."/>
            <person name="Inman J."/>
        </authorList>
    </citation>
    <scope>NUCLEOTIDE SEQUENCE [LARGE SCALE GENOMIC DNA]</scope>
    <source>
        <strain evidence="2 3">G5</strain>
    </source>
</reference>
<dbReference type="InParanoid" id="G0R3E1"/>
<dbReference type="GeneID" id="14904083"/>
<dbReference type="AlphaFoldDB" id="G0R3E1"/>
<proteinExistence type="predicted"/>
<organism evidence="2 3">
    <name type="scientific">Ichthyophthirius multifiliis</name>
    <name type="common">White spot disease agent</name>
    <name type="synonym">Ich</name>
    <dbReference type="NCBI Taxonomy" id="5932"/>
    <lineage>
        <taxon>Eukaryota</taxon>
        <taxon>Sar</taxon>
        <taxon>Alveolata</taxon>
        <taxon>Ciliophora</taxon>
        <taxon>Intramacronucleata</taxon>
        <taxon>Oligohymenophorea</taxon>
        <taxon>Hymenostomatida</taxon>
        <taxon>Ophryoglenina</taxon>
        <taxon>Ichthyophthirius</taxon>
    </lineage>
</organism>
<feature type="transmembrane region" description="Helical" evidence="1">
    <location>
        <begin position="21"/>
        <end position="40"/>
    </location>
</feature>